<dbReference type="AlphaFoldDB" id="A0A2T5FXS8"/>
<reference evidence="1 2" key="1">
    <citation type="submission" date="2017-09" db="EMBL/GenBank/DDBJ databases">
        <title>Sphingomonas panjinensis sp.nov., isolated from oil-contaminated soil.</title>
        <authorList>
            <person name="Wang L."/>
            <person name="Chen L."/>
        </authorList>
    </citation>
    <scope>NUCLEOTIDE SEQUENCE [LARGE SCALE GENOMIC DNA]</scope>
    <source>
        <strain evidence="1 2">FW-11</strain>
    </source>
</reference>
<dbReference type="OrthoDB" id="7568308at2"/>
<evidence type="ECO:0000313" key="1">
    <source>
        <dbReference type="EMBL" id="PTQ10950.1"/>
    </source>
</evidence>
<dbReference type="RefSeq" id="WP_107968026.1">
    <property type="nucleotide sequence ID" value="NZ_NWBU01000009.1"/>
</dbReference>
<dbReference type="EMBL" id="NWBU01000009">
    <property type="protein sequence ID" value="PTQ10950.1"/>
    <property type="molecule type" value="Genomic_DNA"/>
</dbReference>
<name>A0A2T5FXS8_9SPHN</name>
<dbReference type="Proteomes" id="UP000244162">
    <property type="component" value="Unassembled WGS sequence"/>
</dbReference>
<evidence type="ECO:0000313" key="2">
    <source>
        <dbReference type="Proteomes" id="UP000244162"/>
    </source>
</evidence>
<accession>A0A2T5FXS8</accession>
<keyword evidence="2" id="KW-1185">Reference proteome</keyword>
<comment type="caution">
    <text evidence="1">The sequence shown here is derived from an EMBL/GenBank/DDBJ whole genome shotgun (WGS) entry which is preliminary data.</text>
</comment>
<proteinExistence type="predicted"/>
<gene>
    <name evidence="1" type="ORF">CLG96_11275</name>
</gene>
<sequence>MMEMALGHGDGGPFPPAAVRARIDALERDFRILAPTELGRRVNALHRLARTAGLEPAATLAAGLADAVARHGRGAMIMPYLAGLREAACCEPSDSRAGDILLATIGVRLAG</sequence>
<protein>
    <submittedName>
        <fullName evidence="1">Uncharacterized protein</fullName>
    </submittedName>
</protein>
<organism evidence="1 2">
    <name type="scientific">Sphingomonas oleivorans</name>
    <dbReference type="NCBI Taxonomy" id="1735121"/>
    <lineage>
        <taxon>Bacteria</taxon>
        <taxon>Pseudomonadati</taxon>
        <taxon>Pseudomonadota</taxon>
        <taxon>Alphaproteobacteria</taxon>
        <taxon>Sphingomonadales</taxon>
        <taxon>Sphingomonadaceae</taxon>
        <taxon>Sphingomonas</taxon>
    </lineage>
</organism>